<feature type="transmembrane region" description="Helical" evidence="1">
    <location>
        <begin position="82"/>
        <end position="100"/>
    </location>
</feature>
<dbReference type="PANTHER" id="PTHR33802:SF1">
    <property type="entry name" value="XK-RELATED PROTEIN"/>
    <property type="match status" value="1"/>
</dbReference>
<dbReference type="PANTHER" id="PTHR33802">
    <property type="entry name" value="SI:CH211-161H7.5-RELATED"/>
    <property type="match status" value="1"/>
</dbReference>
<evidence type="ECO:0000313" key="2">
    <source>
        <dbReference type="EMBL" id="MDT0631940.1"/>
    </source>
</evidence>
<sequence>MTGLPRQIAVVAAALFNVGMNALAGAGLLFGTTTGAVSDAVPTGVTPAGWAFSVWSVIFVGAVVFAGYQARPSAREPRYDRLAAPFVAANVLNGLWQVPWLAGLPGVAAVVIVGILASLAWLYVRLDRLDLTTAERWALGVPTSLFLAWVSVATALNVSVALAAAGWTGGAAWPPVVVGLVAAVGAGLLRRTGDVAFALVLTWAFAAVYAENGAGAPALTSVLALGVAAFAVATALALRGGASPLPVAR</sequence>
<feature type="transmembrane region" description="Helical" evidence="1">
    <location>
        <begin position="106"/>
        <end position="124"/>
    </location>
</feature>
<dbReference type="Gene3D" id="1.20.1260.100">
    <property type="entry name" value="TspO/MBR protein"/>
    <property type="match status" value="1"/>
</dbReference>
<feature type="transmembrane region" description="Helical" evidence="1">
    <location>
        <begin position="145"/>
        <end position="165"/>
    </location>
</feature>
<proteinExistence type="predicted"/>
<protein>
    <recommendedName>
        <fullName evidence="4">Tryptophan-rich sensory protein</fullName>
    </recommendedName>
</protein>
<keyword evidence="1" id="KW-0472">Membrane</keyword>
<accession>A0ABU3BRR7</accession>
<dbReference type="EMBL" id="JAVRHT010000019">
    <property type="protein sequence ID" value="MDT0631940.1"/>
    <property type="molecule type" value="Genomic_DNA"/>
</dbReference>
<dbReference type="Proteomes" id="UP001267426">
    <property type="component" value="Unassembled WGS sequence"/>
</dbReference>
<keyword evidence="3" id="KW-1185">Reference proteome</keyword>
<dbReference type="RefSeq" id="WP_311663389.1">
    <property type="nucleotide sequence ID" value="NZ_JAVRHT010000019.1"/>
</dbReference>
<evidence type="ECO:0000256" key="1">
    <source>
        <dbReference type="SAM" id="Phobius"/>
    </source>
</evidence>
<evidence type="ECO:0000313" key="3">
    <source>
        <dbReference type="Proteomes" id="UP001267426"/>
    </source>
</evidence>
<reference evidence="2 3" key="1">
    <citation type="submission" date="2023-09" db="EMBL/GenBank/DDBJ databases">
        <authorList>
            <person name="Rey-Velasco X."/>
        </authorList>
    </citation>
    <scope>NUCLEOTIDE SEQUENCE [LARGE SCALE GENOMIC DNA]</scope>
    <source>
        <strain evidence="2 3">F394</strain>
    </source>
</reference>
<feature type="transmembrane region" description="Helical" evidence="1">
    <location>
        <begin position="218"/>
        <end position="238"/>
    </location>
</feature>
<name>A0ABU3BRR7_9BACT</name>
<feature type="transmembrane region" description="Helical" evidence="1">
    <location>
        <begin position="50"/>
        <end position="70"/>
    </location>
</feature>
<comment type="caution">
    <text evidence="2">The sequence shown here is derived from an EMBL/GenBank/DDBJ whole genome shotgun (WGS) entry which is preliminary data.</text>
</comment>
<feature type="transmembrane region" description="Helical" evidence="1">
    <location>
        <begin position="7"/>
        <end position="30"/>
    </location>
</feature>
<gene>
    <name evidence="2" type="ORF">RM540_09300</name>
</gene>
<evidence type="ECO:0008006" key="4">
    <source>
        <dbReference type="Google" id="ProtNLM"/>
    </source>
</evidence>
<organism evidence="2 3">
    <name type="scientific">Rubrivirga litoralis</name>
    <dbReference type="NCBI Taxonomy" id="3075598"/>
    <lineage>
        <taxon>Bacteria</taxon>
        <taxon>Pseudomonadati</taxon>
        <taxon>Rhodothermota</taxon>
        <taxon>Rhodothermia</taxon>
        <taxon>Rhodothermales</taxon>
        <taxon>Rubricoccaceae</taxon>
        <taxon>Rubrivirga</taxon>
    </lineage>
</organism>
<feature type="transmembrane region" description="Helical" evidence="1">
    <location>
        <begin position="196"/>
        <end position="212"/>
    </location>
</feature>
<feature type="transmembrane region" description="Helical" evidence="1">
    <location>
        <begin position="171"/>
        <end position="189"/>
    </location>
</feature>
<keyword evidence="1" id="KW-1133">Transmembrane helix</keyword>
<dbReference type="InterPro" id="IPR038330">
    <property type="entry name" value="TspO/MBR-related_sf"/>
</dbReference>
<keyword evidence="1" id="KW-0812">Transmembrane</keyword>